<reference evidence="2" key="2">
    <citation type="submission" date="2021-04" db="EMBL/GenBank/DDBJ databases">
        <authorList>
            <person name="Podell S."/>
        </authorList>
    </citation>
    <scope>NUCLEOTIDE SEQUENCE</scope>
    <source>
        <strain evidence="2">Hildebrandi</strain>
    </source>
</reference>
<name>A0A9K3PBU9_9STRA</name>
<gene>
    <name evidence="2" type="ORF">IV203_023166</name>
</gene>
<dbReference type="PANTHER" id="PTHR37391">
    <property type="entry name" value="E3 UBIQUITIN-PROTEIN LIGASE"/>
    <property type="match status" value="1"/>
</dbReference>
<dbReference type="OrthoDB" id="39790at2759"/>
<proteinExistence type="predicted"/>
<dbReference type="PANTHER" id="PTHR37391:SF2">
    <property type="entry name" value="E3 UBIQUITIN-PROTEIN LIGASE"/>
    <property type="match status" value="1"/>
</dbReference>
<reference evidence="2" key="1">
    <citation type="journal article" date="2021" name="Sci. Rep.">
        <title>Diploid genomic architecture of Nitzschia inconspicua, an elite biomass production diatom.</title>
        <authorList>
            <person name="Oliver A."/>
            <person name="Podell S."/>
            <person name="Pinowska A."/>
            <person name="Traller J.C."/>
            <person name="Smith S.R."/>
            <person name="McClure R."/>
            <person name="Beliaev A."/>
            <person name="Bohutskyi P."/>
            <person name="Hill E.A."/>
            <person name="Rabines A."/>
            <person name="Zheng H."/>
            <person name="Allen L.Z."/>
            <person name="Kuo A."/>
            <person name="Grigoriev I.V."/>
            <person name="Allen A.E."/>
            <person name="Hazlebeck D."/>
            <person name="Allen E.E."/>
        </authorList>
    </citation>
    <scope>NUCLEOTIDE SEQUENCE</scope>
    <source>
        <strain evidence="2">Hildebrandi</strain>
    </source>
</reference>
<evidence type="ECO:0000313" key="3">
    <source>
        <dbReference type="Proteomes" id="UP000693970"/>
    </source>
</evidence>
<keyword evidence="3" id="KW-1185">Reference proteome</keyword>
<dbReference type="Pfam" id="PF20680">
    <property type="entry name" value="DUF6817"/>
    <property type="match status" value="1"/>
</dbReference>
<dbReference type="EMBL" id="JAGRRH010000026">
    <property type="protein sequence ID" value="KAG7341215.1"/>
    <property type="molecule type" value="Genomic_DNA"/>
</dbReference>
<dbReference type="InterPro" id="IPR049202">
    <property type="entry name" value="DUF6817"/>
</dbReference>
<organism evidence="2 3">
    <name type="scientific">Nitzschia inconspicua</name>
    <dbReference type="NCBI Taxonomy" id="303405"/>
    <lineage>
        <taxon>Eukaryota</taxon>
        <taxon>Sar</taxon>
        <taxon>Stramenopiles</taxon>
        <taxon>Ochrophyta</taxon>
        <taxon>Bacillariophyta</taxon>
        <taxon>Bacillariophyceae</taxon>
        <taxon>Bacillariophycidae</taxon>
        <taxon>Bacillariales</taxon>
        <taxon>Bacillariaceae</taxon>
        <taxon>Nitzschia</taxon>
    </lineage>
</organism>
<accession>A0A9K3PBU9</accession>
<protein>
    <recommendedName>
        <fullName evidence="1">DUF6817 domain-containing protein</fullName>
    </recommendedName>
</protein>
<dbReference type="Proteomes" id="UP000693970">
    <property type="component" value="Unassembled WGS sequence"/>
</dbReference>
<dbReference type="AlphaFoldDB" id="A0A9K3PBU9"/>
<evidence type="ECO:0000259" key="1">
    <source>
        <dbReference type="Pfam" id="PF20680"/>
    </source>
</evidence>
<evidence type="ECO:0000313" key="2">
    <source>
        <dbReference type="EMBL" id="KAG7341215.1"/>
    </source>
</evidence>
<feature type="domain" description="DUF6817" evidence="1">
    <location>
        <begin position="73"/>
        <end position="156"/>
    </location>
</feature>
<comment type="caution">
    <text evidence="2">The sequence shown here is derived from an EMBL/GenBank/DDBJ whole genome shotgun (WGS) entry which is preliminary data.</text>
</comment>
<sequence>MGSFGVRTVHRIFFAVLVVGFANVRTIVLATTSNDQPHGSYACSQFKAPHANSDPKQVEQWKEADKRLWNYVNEKVPAVLDHTGSSAFDEHLKGVQAVLRFWQAPEYLTHAGLFHSIYGTEGFQGFSLPLSERNTIRSLIGDKAEKLCFVFCMVDRSTVDETVFRWTDDQTGHDDYDVIYTFKARPELGRFDISLTKEEWVDFIELTLADWLEQVEGAAIKPSSLFLWKTGEAYSYRRLAYQKMSHILSVERSERLSTIPKQMLQAVMATEGTETRHLVQERTPPMSDATARAYDALRAMGEAIPLDFSPQPNPQLLQDVTTEL</sequence>